<dbReference type="SMART" id="SM00343">
    <property type="entry name" value="ZnF_C2HC"/>
    <property type="match status" value="1"/>
</dbReference>
<protein>
    <recommendedName>
        <fullName evidence="2">CCHC-type domain-containing protein</fullName>
    </recommendedName>
</protein>
<feature type="domain" description="CCHC-type" evidence="2">
    <location>
        <begin position="30"/>
        <end position="45"/>
    </location>
</feature>
<dbReference type="EMBL" id="JARBHB010000001">
    <property type="protein sequence ID" value="KAJ8898018.1"/>
    <property type="molecule type" value="Genomic_DNA"/>
</dbReference>
<dbReference type="PROSITE" id="PS50158">
    <property type="entry name" value="ZF_CCHC"/>
    <property type="match status" value="1"/>
</dbReference>
<reference evidence="3 4" key="1">
    <citation type="submission" date="2023-02" db="EMBL/GenBank/DDBJ databases">
        <title>LHISI_Scaffold_Assembly.</title>
        <authorList>
            <person name="Stuart O.P."/>
            <person name="Cleave R."/>
            <person name="Magrath M.J.L."/>
            <person name="Mikheyev A.S."/>
        </authorList>
    </citation>
    <scope>NUCLEOTIDE SEQUENCE [LARGE SCALE GENOMIC DNA]</scope>
    <source>
        <strain evidence="3">Daus_M_001</strain>
        <tissue evidence="3">Leg muscle</tissue>
    </source>
</reference>
<gene>
    <name evidence="3" type="ORF">PR048_003378</name>
</gene>
<proteinExistence type="predicted"/>
<dbReference type="SUPFAM" id="SSF57756">
    <property type="entry name" value="Retrovirus zinc finger-like domains"/>
    <property type="match status" value="1"/>
</dbReference>
<dbReference type="InterPro" id="IPR036875">
    <property type="entry name" value="Znf_CCHC_sf"/>
</dbReference>
<dbReference type="Pfam" id="PF00098">
    <property type="entry name" value="zf-CCHC"/>
    <property type="match status" value="1"/>
</dbReference>
<evidence type="ECO:0000259" key="2">
    <source>
        <dbReference type="PROSITE" id="PS50158"/>
    </source>
</evidence>
<evidence type="ECO:0000313" key="3">
    <source>
        <dbReference type="EMBL" id="KAJ8898018.1"/>
    </source>
</evidence>
<dbReference type="InterPro" id="IPR001878">
    <property type="entry name" value="Znf_CCHC"/>
</dbReference>
<sequence length="233" mass="26003">MRCMLYIGVLNFLNGNIQECNEFMYEDKLCFNCLQVGHIVRQCTSGSCRSIMHYYTEKLNLPSENDDNRSSSAQYCSLNVMLHSHILLPTATLRCVITQVCLHTCRALLDSCSQAHFVSESLVQKLALKKFPNSVPLQGINTVGAEVKYGATVQILPMTTNYSATLDCVILPRISGNVPGNYISYQEWNIPPDIKLADENFNPPGQINLLIGGEIFSNCFSLNKDPGQFVIHT</sequence>
<accession>A0ABQ9IMX6</accession>
<name>A0ABQ9IMX6_9NEOP</name>
<comment type="caution">
    <text evidence="3">The sequence shown here is derived from an EMBL/GenBank/DDBJ whole genome shotgun (WGS) entry which is preliminary data.</text>
</comment>
<evidence type="ECO:0000256" key="1">
    <source>
        <dbReference type="PROSITE-ProRule" id="PRU00047"/>
    </source>
</evidence>
<keyword evidence="1" id="KW-0863">Zinc-finger</keyword>
<keyword evidence="1" id="KW-0862">Zinc</keyword>
<keyword evidence="4" id="KW-1185">Reference proteome</keyword>
<organism evidence="3 4">
    <name type="scientific">Dryococelus australis</name>
    <dbReference type="NCBI Taxonomy" id="614101"/>
    <lineage>
        <taxon>Eukaryota</taxon>
        <taxon>Metazoa</taxon>
        <taxon>Ecdysozoa</taxon>
        <taxon>Arthropoda</taxon>
        <taxon>Hexapoda</taxon>
        <taxon>Insecta</taxon>
        <taxon>Pterygota</taxon>
        <taxon>Neoptera</taxon>
        <taxon>Polyneoptera</taxon>
        <taxon>Phasmatodea</taxon>
        <taxon>Verophasmatodea</taxon>
        <taxon>Anareolatae</taxon>
        <taxon>Phasmatidae</taxon>
        <taxon>Eurycanthinae</taxon>
        <taxon>Dryococelus</taxon>
    </lineage>
</organism>
<evidence type="ECO:0000313" key="4">
    <source>
        <dbReference type="Proteomes" id="UP001159363"/>
    </source>
</evidence>
<dbReference type="Proteomes" id="UP001159363">
    <property type="component" value="Chromosome 1"/>
</dbReference>
<keyword evidence="1" id="KW-0479">Metal-binding</keyword>